<dbReference type="InterPro" id="IPR036390">
    <property type="entry name" value="WH_DNA-bd_sf"/>
</dbReference>
<sequence>MTLEHPTSPAGPRVHRFDQRPLSVPEARVLGTLMEKARTVPDSYPLTLNSLQSGCNQKSSREPVLSLTEGEIGEAIDGLRQLHMLVETSGGRVTRYEHNFQRAVGVPEQSAVLLGMLVLRGPQTAGELRLNTERWYKFLDIASVDAFLEELQDRSPEKGGVLVVKLPRAPGAREQRWAHLLCGPVDVNALSVPASHSGSSATEDEVIALTRRVASLEETVEHLRAQLQNLHEQLGLSQPGQG</sequence>
<dbReference type="HAMAP" id="MF_01584">
    <property type="entry name" value="UPF0502"/>
    <property type="match status" value="1"/>
</dbReference>
<proteinExistence type="inferred from homology"/>
<evidence type="ECO:0000313" key="5">
    <source>
        <dbReference type="Proteomes" id="UP000545507"/>
    </source>
</evidence>
<reference evidence="4 5" key="1">
    <citation type="submission" date="2019-09" db="EMBL/GenBank/DDBJ databases">
        <title>Hydrogenophaga aromatica sp. nov., isolated from a para-xylene-degrading enrichment culture.</title>
        <authorList>
            <person name="Tancsics A."/>
            <person name="Banerjee S."/>
        </authorList>
    </citation>
    <scope>NUCLEOTIDE SEQUENCE [LARGE SCALE GENOMIC DNA]</scope>
    <source>
        <strain evidence="4 5">D2P1</strain>
    </source>
</reference>
<protein>
    <submittedName>
        <fullName evidence="4">DUF480 domain-containing protein</fullName>
    </submittedName>
</protein>
<dbReference type="Pfam" id="PF04337">
    <property type="entry name" value="DUF480"/>
    <property type="match status" value="1"/>
</dbReference>
<organism evidence="4 5">
    <name type="scientific">Hydrogenophaga aromaticivorans</name>
    <dbReference type="NCBI Taxonomy" id="2610898"/>
    <lineage>
        <taxon>Bacteria</taxon>
        <taxon>Pseudomonadati</taxon>
        <taxon>Pseudomonadota</taxon>
        <taxon>Betaproteobacteria</taxon>
        <taxon>Burkholderiales</taxon>
        <taxon>Comamonadaceae</taxon>
        <taxon>Hydrogenophaga</taxon>
    </lineage>
</organism>
<dbReference type="PANTHER" id="PTHR38768">
    <property type="entry name" value="UPF0502 PROTEIN YCEH"/>
    <property type="match status" value="1"/>
</dbReference>
<keyword evidence="2" id="KW-0175">Coiled coil</keyword>
<dbReference type="EMBL" id="VYGV01000012">
    <property type="protein sequence ID" value="NWF46256.1"/>
    <property type="molecule type" value="Genomic_DNA"/>
</dbReference>
<dbReference type="RefSeq" id="WP_177136158.1">
    <property type="nucleotide sequence ID" value="NZ_VYGV01000012.1"/>
</dbReference>
<evidence type="ECO:0000256" key="3">
    <source>
        <dbReference type="SAM" id="MobiDB-lite"/>
    </source>
</evidence>
<name>A0A7Y8GXC0_9BURK</name>
<dbReference type="Proteomes" id="UP000545507">
    <property type="component" value="Unassembled WGS sequence"/>
</dbReference>
<dbReference type="InterPro" id="IPR007432">
    <property type="entry name" value="DUF480"/>
</dbReference>
<evidence type="ECO:0000256" key="1">
    <source>
        <dbReference type="HAMAP-Rule" id="MF_01584"/>
    </source>
</evidence>
<dbReference type="Gene3D" id="1.10.10.10">
    <property type="entry name" value="Winged helix-like DNA-binding domain superfamily/Winged helix DNA-binding domain"/>
    <property type="match status" value="2"/>
</dbReference>
<comment type="similarity">
    <text evidence="1">Belongs to the UPF0502 family.</text>
</comment>
<dbReference type="SUPFAM" id="SSF46785">
    <property type="entry name" value="Winged helix' DNA-binding domain"/>
    <property type="match status" value="2"/>
</dbReference>
<accession>A0A7Y8GXC0</accession>
<evidence type="ECO:0000313" key="4">
    <source>
        <dbReference type="EMBL" id="NWF46256.1"/>
    </source>
</evidence>
<dbReference type="PANTHER" id="PTHR38768:SF1">
    <property type="entry name" value="UPF0502 PROTEIN YCEH"/>
    <property type="match status" value="1"/>
</dbReference>
<dbReference type="InterPro" id="IPR036388">
    <property type="entry name" value="WH-like_DNA-bd_sf"/>
</dbReference>
<comment type="caution">
    <text evidence="4">The sequence shown here is derived from an EMBL/GenBank/DDBJ whole genome shotgun (WGS) entry which is preliminary data.</text>
</comment>
<keyword evidence="5" id="KW-1185">Reference proteome</keyword>
<gene>
    <name evidence="4" type="ORF">F3K02_13495</name>
</gene>
<evidence type="ECO:0000256" key="2">
    <source>
        <dbReference type="SAM" id="Coils"/>
    </source>
</evidence>
<dbReference type="AlphaFoldDB" id="A0A7Y8GXC0"/>
<feature type="region of interest" description="Disordered" evidence="3">
    <location>
        <begin position="1"/>
        <end position="20"/>
    </location>
</feature>
<feature type="coiled-coil region" evidence="2">
    <location>
        <begin position="206"/>
        <end position="233"/>
    </location>
</feature>